<sequence>MDLTYKIVRRLLRDHEVGFSRNQNFEAYEDPRVQRARRIFRHLRSVENDLLQIAPGDPEARVELDTVERDEERVVIRLVFANAGGRRVSILSAKHWELLLENDRVTDILRELLERATTETRESIQAIMPANWPD</sequence>
<dbReference type="EMBL" id="CP030032">
    <property type="protein sequence ID" value="AWV89808.1"/>
    <property type="molecule type" value="Genomic_DNA"/>
</dbReference>
<proteinExistence type="predicted"/>
<dbReference type="AlphaFoldDB" id="A0A2Z4FMA5"/>
<dbReference type="RefSeq" id="WP_111334746.1">
    <property type="nucleotide sequence ID" value="NZ_CP030032.1"/>
</dbReference>
<accession>A0A2Z4FMA5</accession>
<organism evidence="1 2">
    <name type="scientific">Bradymonas sediminis</name>
    <dbReference type="NCBI Taxonomy" id="1548548"/>
    <lineage>
        <taxon>Bacteria</taxon>
        <taxon>Deltaproteobacteria</taxon>
        <taxon>Bradymonadales</taxon>
        <taxon>Bradymonadaceae</taxon>
        <taxon>Bradymonas</taxon>
    </lineage>
</organism>
<dbReference type="KEGG" id="bsed:DN745_10845"/>
<dbReference type="OrthoDB" id="5511845at2"/>
<dbReference type="Proteomes" id="UP000249799">
    <property type="component" value="Chromosome"/>
</dbReference>
<protein>
    <submittedName>
        <fullName evidence="1">Uncharacterized protein</fullName>
    </submittedName>
</protein>
<gene>
    <name evidence="1" type="ORF">DN745_10845</name>
</gene>
<evidence type="ECO:0000313" key="1">
    <source>
        <dbReference type="EMBL" id="AWV89808.1"/>
    </source>
</evidence>
<evidence type="ECO:0000313" key="2">
    <source>
        <dbReference type="Proteomes" id="UP000249799"/>
    </source>
</evidence>
<reference evidence="1 2" key="1">
    <citation type="submission" date="2018-06" db="EMBL/GenBank/DDBJ databases">
        <title>Lujinxingia sediminis gen. nov. sp. nov., a new facultative anaerobic member of the class Deltaproteobacteria, and proposal of Lujinxingaceae fam. nov.</title>
        <authorList>
            <person name="Guo L.-Y."/>
            <person name="Li C.-M."/>
            <person name="Wang S."/>
            <person name="Du Z.-J."/>
        </authorList>
    </citation>
    <scope>NUCLEOTIDE SEQUENCE [LARGE SCALE GENOMIC DNA]</scope>
    <source>
        <strain evidence="1 2">FA350</strain>
    </source>
</reference>
<keyword evidence="2" id="KW-1185">Reference proteome</keyword>
<name>A0A2Z4FMA5_9DELT</name>